<dbReference type="InParanoid" id="A0A2P6MZ30"/>
<protein>
    <recommendedName>
        <fullName evidence="5">GPN-loop GTPase 3</fullName>
    </recommendedName>
</protein>
<organism evidence="6 7">
    <name type="scientific">Planoprotostelium fungivorum</name>
    <dbReference type="NCBI Taxonomy" id="1890364"/>
    <lineage>
        <taxon>Eukaryota</taxon>
        <taxon>Amoebozoa</taxon>
        <taxon>Evosea</taxon>
        <taxon>Variosea</taxon>
        <taxon>Cavosteliida</taxon>
        <taxon>Cavosteliaceae</taxon>
        <taxon>Planoprotostelium</taxon>
    </lineage>
</organism>
<reference evidence="6 7" key="1">
    <citation type="journal article" date="2018" name="Genome Biol. Evol.">
        <title>Multiple Roots of Fruiting Body Formation in Amoebozoa.</title>
        <authorList>
            <person name="Hillmann F."/>
            <person name="Forbes G."/>
            <person name="Novohradska S."/>
            <person name="Ferling I."/>
            <person name="Riege K."/>
            <person name="Groth M."/>
            <person name="Westermann M."/>
            <person name="Marz M."/>
            <person name="Spaller T."/>
            <person name="Winckler T."/>
            <person name="Schaap P."/>
            <person name="Glockner G."/>
        </authorList>
    </citation>
    <scope>NUCLEOTIDE SEQUENCE [LARGE SCALE GENOMIC DNA]</scope>
    <source>
        <strain evidence="6 7">Jena</strain>
    </source>
</reference>
<dbReference type="SUPFAM" id="SSF52540">
    <property type="entry name" value="P-loop containing nucleoside triphosphate hydrolases"/>
    <property type="match status" value="1"/>
</dbReference>
<evidence type="ECO:0000256" key="2">
    <source>
        <dbReference type="ARBA" id="ARBA00022741"/>
    </source>
</evidence>
<dbReference type="EMBL" id="MDYQ01000292">
    <property type="protein sequence ID" value="PRP76936.1"/>
    <property type="molecule type" value="Genomic_DNA"/>
</dbReference>
<sequence length="171" mass="19380">MMTRLVDAIQGLGYRVCGVFLLDSQFVIEPSKFVSGTLSSLSSMVRLELPHINVMTKMDLIANQIREERGHRDAEEDDLVEAANDRLDEFLNPEMSSIIEALNFETHPRFHKLNAALASMMEDYSMVNFVPLDPTNEDSITQVLMQIDNAIQYGEDEDVRIGPEEEVDIDD</sequence>
<gene>
    <name evidence="6" type="ORF">PROFUN_06214</name>
</gene>
<dbReference type="PANTHER" id="PTHR21231:SF7">
    <property type="entry name" value="GPN-LOOP GTPASE 3"/>
    <property type="match status" value="1"/>
</dbReference>
<dbReference type="OrthoDB" id="5839at2759"/>
<dbReference type="InterPro" id="IPR004130">
    <property type="entry name" value="Gpn"/>
</dbReference>
<evidence type="ECO:0000313" key="7">
    <source>
        <dbReference type="Proteomes" id="UP000241769"/>
    </source>
</evidence>
<keyword evidence="4 5" id="KW-0342">GTP-binding</keyword>
<comment type="caution">
    <text evidence="6">The sequence shown here is derived from an EMBL/GenBank/DDBJ whole genome shotgun (WGS) entry which is preliminary data.</text>
</comment>
<dbReference type="STRING" id="1890364.A0A2P6MZ30"/>
<dbReference type="Proteomes" id="UP000241769">
    <property type="component" value="Unassembled WGS sequence"/>
</dbReference>
<evidence type="ECO:0000256" key="4">
    <source>
        <dbReference type="ARBA" id="ARBA00023134"/>
    </source>
</evidence>
<dbReference type="Gene3D" id="3.40.50.300">
    <property type="entry name" value="P-loop containing nucleotide triphosphate hydrolases"/>
    <property type="match status" value="1"/>
</dbReference>
<dbReference type="FunCoup" id="A0A2P6MZ30">
    <property type="interactions" value="614"/>
</dbReference>
<evidence type="ECO:0000256" key="1">
    <source>
        <dbReference type="ARBA" id="ARBA00005290"/>
    </source>
</evidence>
<dbReference type="AlphaFoldDB" id="A0A2P6MZ30"/>
<keyword evidence="3 5" id="KW-0378">Hydrolase</keyword>
<name>A0A2P6MZ30_9EUKA</name>
<dbReference type="InterPro" id="IPR027417">
    <property type="entry name" value="P-loop_NTPase"/>
</dbReference>
<keyword evidence="7" id="KW-1185">Reference proteome</keyword>
<evidence type="ECO:0000256" key="5">
    <source>
        <dbReference type="RuleBase" id="RU365059"/>
    </source>
</evidence>
<dbReference type="Pfam" id="PF03029">
    <property type="entry name" value="ATP_bind_1"/>
    <property type="match status" value="1"/>
</dbReference>
<evidence type="ECO:0000256" key="3">
    <source>
        <dbReference type="ARBA" id="ARBA00022801"/>
    </source>
</evidence>
<dbReference type="GO" id="GO:0003924">
    <property type="term" value="F:GTPase activity"/>
    <property type="evidence" value="ECO:0007669"/>
    <property type="project" value="TreeGrafter"/>
</dbReference>
<keyword evidence="2 5" id="KW-0547">Nucleotide-binding</keyword>
<dbReference type="GO" id="GO:0005525">
    <property type="term" value="F:GTP binding"/>
    <property type="evidence" value="ECO:0007669"/>
    <property type="project" value="UniProtKB-KW"/>
</dbReference>
<dbReference type="PANTHER" id="PTHR21231">
    <property type="entry name" value="XPA-BINDING PROTEIN 1-RELATED"/>
    <property type="match status" value="1"/>
</dbReference>
<accession>A0A2P6MZ30</accession>
<proteinExistence type="inferred from homology"/>
<evidence type="ECO:0000313" key="6">
    <source>
        <dbReference type="EMBL" id="PRP76936.1"/>
    </source>
</evidence>
<comment type="subunit">
    <text evidence="5">Binds to RNA polymerase II (RNAPII).</text>
</comment>
<comment type="function">
    <text evidence="5">Small GTPase required for proper nuclear import of RNA polymerase II and III (RNAPII and RNAPIII). May act at an RNAP assembly step prior to nuclear import.</text>
</comment>
<comment type="similarity">
    <text evidence="1 5">Belongs to the GPN-loop GTPase family.</text>
</comment>